<organism evidence="4 5">
    <name type="scientific">Filimonas zeae</name>
    <dbReference type="NCBI Taxonomy" id="1737353"/>
    <lineage>
        <taxon>Bacteria</taxon>
        <taxon>Pseudomonadati</taxon>
        <taxon>Bacteroidota</taxon>
        <taxon>Chitinophagia</taxon>
        <taxon>Chitinophagales</taxon>
        <taxon>Chitinophagaceae</taxon>
        <taxon>Filimonas</taxon>
    </lineage>
</organism>
<accession>A0A917J095</accession>
<keyword evidence="2 3" id="KW-0040">ANK repeat</keyword>
<evidence type="ECO:0000256" key="3">
    <source>
        <dbReference type="PROSITE-ProRule" id="PRU00023"/>
    </source>
</evidence>
<dbReference type="PANTHER" id="PTHR24201">
    <property type="entry name" value="ANK_REP_REGION DOMAIN-CONTAINING PROTEIN"/>
    <property type="match status" value="1"/>
</dbReference>
<dbReference type="AlphaFoldDB" id="A0A917J095"/>
<protein>
    <recommendedName>
        <fullName evidence="6">Ankyrin repeat domain-containing protein</fullName>
    </recommendedName>
</protein>
<dbReference type="SMART" id="SM00248">
    <property type="entry name" value="ANK"/>
    <property type="match status" value="4"/>
</dbReference>
<dbReference type="EMBL" id="BMIB01000003">
    <property type="protein sequence ID" value="GGH73484.1"/>
    <property type="molecule type" value="Genomic_DNA"/>
</dbReference>
<dbReference type="InterPro" id="IPR050776">
    <property type="entry name" value="Ank_Repeat/CDKN_Inhibitor"/>
</dbReference>
<dbReference type="PROSITE" id="PS50088">
    <property type="entry name" value="ANK_REPEAT"/>
    <property type="match status" value="1"/>
</dbReference>
<dbReference type="InterPro" id="IPR002110">
    <property type="entry name" value="Ankyrin_rpt"/>
</dbReference>
<comment type="caution">
    <text evidence="4">The sequence shown here is derived from an EMBL/GenBank/DDBJ whole genome shotgun (WGS) entry which is preliminary data.</text>
</comment>
<evidence type="ECO:0000313" key="4">
    <source>
        <dbReference type="EMBL" id="GGH73484.1"/>
    </source>
</evidence>
<dbReference type="Gene3D" id="1.25.40.20">
    <property type="entry name" value="Ankyrin repeat-containing domain"/>
    <property type="match status" value="2"/>
</dbReference>
<dbReference type="PANTHER" id="PTHR24201:SF14">
    <property type="entry name" value="CYCLIN-DEPENDENT KINASE 4 INHIBITOR C-LIKE"/>
    <property type="match status" value="1"/>
</dbReference>
<gene>
    <name evidence="4" type="ORF">GCM10011379_35050</name>
</gene>
<dbReference type="Pfam" id="PF12796">
    <property type="entry name" value="Ank_2"/>
    <property type="match status" value="1"/>
</dbReference>
<evidence type="ECO:0000256" key="2">
    <source>
        <dbReference type="ARBA" id="ARBA00023043"/>
    </source>
</evidence>
<evidence type="ECO:0008006" key="6">
    <source>
        <dbReference type="Google" id="ProtNLM"/>
    </source>
</evidence>
<dbReference type="Proteomes" id="UP000627292">
    <property type="component" value="Unassembled WGS sequence"/>
</dbReference>
<dbReference type="InterPro" id="IPR036770">
    <property type="entry name" value="Ankyrin_rpt-contain_sf"/>
</dbReference>
<proteinExistence type="predicted"/>
<sequence>MINKLIIAFIFYSVQLMLRVLKNAAHHRNAKNLWNTIVYNATSEVQALLEAGANPNMQDEMGNPIVFYVLYHPGGQQLPILQLLLTHGANPNVRETYEGSTPIFHARGEALRMLIEYGADTDVKSDYGETCLHGVREVEDLRYLLSLGLDMHQKGIRKHSLLHSVILQPLPLVSYCIQLGLNVNAASTSGETPLMLLAQSGLFSRAGVLEDCMNKIQLLLDAGADMQMKDLYGNTAADHAQTAGNHALADWINAQVTP</sequence>
<reference evidence="4" key="2">
    <citation type="submission" date="2020-09" db="EMBL/GenBank/DDBJ databases">
        <authorList>
            <person name="Sun Q."/>
            <person name="Zhou Y."/>
        </authorList>
    </citation>
    <scope>NUCLEOTIDE SEQUENCE</scope>
    <source>
        <strain evidence="4">CGMCC 1.15290</strain>
    </source>
</reference>
<feature type="repeat" description="ANK" evidence="3">
    <location>
        <begin position="189"/>
        <end position="231"/>
    </location>
</feature>
<evidence type="ECO:0000256" key="1">
    <source>
        <dbReference type="ARBA" id="ARBA00022737"/>
    </source>
</evidence>
<keyword evidence="1" id="KW-0677">Repeat</keyword>
<name>A0A917J095_9BACT</name>
<keyword evidence="5" id="KW-1185">Reference proteome</keyword>
<reference evidence="4" key="1">
    <citation type="journal article" date="2014" name="Int. J. Syst. Evol. Microbiol.">
        <title>Complete genome sequence of Corynebacterium casei LMG S-19264T (=DSM 44701T), isolated from a smear-ripened cheese.</title>
        <authorList>
            <consortium name="US DOE Joint Genome Institute (JGI-PGF)"/>
            <person name="Walter F."/>
            <person name="Albersmeier A."/>
            <person name="Kalinowski J."/>
            <person name="Ruckert C."/>
        </authorList>
    </citation>
    <scope>NUCLEOTIDE SEQUENCE</scope>
    <source>
        <strain evidence="4">CGMCC 1.15290</strain>
    </source>
</reference>
<dbReference type="SUPFAM" id="SSF48403">
    <property type="entry name" value="Ankyrin repeat"/>
    <property type="match status" value="1"/>
</dbReference>
<evidence type="ECO:0000313" key="5">
    <source>
        <dbReference type="Proteomes" id="UP000627292"/>
    </source>
</evidence>